<dbReference type="InterPro" id="IPR018666">
    <property type="entry name" value="DUF2125"/>
</dbReference>
<dbReference type="OrthoDB" id="7625707at2"/>
<organism evidence="1 2">
    <name type="scientific">Antarctobacter heliothermus</name>
    <dbReference type="NCBI Taxonomy" id="74033"/>
    <lineage>
        <taxon>Bacteria</taxon>
        <taxon>Pseudomonadati</taxon>
        <taxon>Pseudomonadota</taxon>
        <taxon>Alphaproteobacteria</taxon>
        <taxon>Rhodobacterales</taxon>
        <taxon>Roseobacteraceae</taxon>
        <taxon>Antarctobacter</taxon>
    </lineage>
</organism>
<proteinExistence type="predicted"/>
<accession>A0A222DZU9</accession>
<dbReference type="AlphaFoldDB" id="A0A222DZU9"/>
<sequence>MNRLIFAVAAALLIGWSGFWFMSSWTLKRDISEWFDARRAEGWQADYTDLTVRGFPSRLDATLTEVRLNDPVRGVGWEAPFFQILGLTYRPGHLILVWPDTQGLTLPSGPVAIDSTGLRASVVHTSDGRILRSNLEAEVLNIDGAQTTLAFAGLRAALTDVAGAPNLYRVGLTAEALAGPDVPMMPGTARADALQLQAELTFDGAWTVDAPSGPRPQPQRIDLRQADYRFEGLELNLAGRVDADPQGRATGKMTVRAVNWRDMLDRARDAGQLPSGLIDTLENALSLAAGFNGNANTLDLSLDFNEGRVSFGMIPLGKAPNLRIP</sequence>
<evidence type="ECO:0000313" key="2">
    <source>
        <dbReference type="Proteomes" id="UP000203589"/>
    </source>
</evidence>
<dbReference type="Proteomes" id="UP000203589">
    <property type="component" value="Chromosome"/>
</dbReference>
<dbReference type="KEGG" id="aht:ANTHELSMS3_00511"/>
<reference evidence="1 2" key="1">
    <citation type="submission" date="2017-07" db="EMBL/GenBank/DDBJ databases">
        <title>Genome Sequence of Antarctobacter heliothermus Strain SMS3 Isolated from a culture of the Diatom Skeletonema marinoi.</title>
        <authorList>
            <person name="Topel M."/>
            <person name="Pinder M.I.M."/>
            <person name="Johansson O.N."/>
            <person name="Kourtchenko O."/>
            <person name="Godhe A."/>
            <person name="Clarke A.K."/>
        </authorList>
    </citation>
    <scope>NUCLEOTIDE SEQUENCE [LARGE SCALE GENOMIC DNA]</scope>
    <source>
        <strain evidence="1 2">SMS3</strain>
    </source>
</reference>
<dbReference type="Pfam" id="PF09898">
    <property type="entry name" value="DUF2125"/>
    <property type="match status" value="1"/>
</dbReference>
<name>A0A222DZU9_9RHOB</name>
<gene>
    <name evidence="1" type="ORF">ANTHELSMS3_00511</name>
</gene>
<protein>
    <recommendedName>
        <fullName evidence="3">DUF2125 domain-containing protein</fullName>
    </recommendedName>
</protein>
<keyword evidence="2" id="KW-1185">Reference proteome</keyword>
<dbReference type="EMBL" id="CP022540">
    <property type="protein sequence ID" value="ASP19231.1"/>
    <property type="molecule type" value="Genomic_DNA"/>
</dbReference>
<evidence type="ECO:0008006" key="3">
    <source>
        <dbReference type="Google" id="ProtNLM"/>
    </source>
</evidence>
<dbReference type="RefSeq" id="WP_094033508.1">
    <property type="nucleotide sequence ID" value="NZ_CP022540.1"/>
</dbReference>
<evidence type="ECO:0000313" key="1">
    <source>
        <dbReference type="EMBL" id="ASP19231.1"/>
    </source>
</evidence>